<feature type="compositionally biased region" description="Basic and acidic residues" evidence="1">
    <location>
        <begin position="198"/>
        <end position="208"/>
    </location>
</feature>
<evidence type="ECO:0000313" key="2">
    <source>
        <dbReference type="EMBL" id="KAF2461780.1"/>
    </source>
</evidence>
<feature type="compositionally biased region" description="Basic and acidic residues" evidence="1">
    <location>
        <begin position="598"/>
        <end position="614"/>
    </location>
</feature>
<dbReference type="AlphaFoldDB" id="A0A6A6PD37"/>
<feature type="compositionally biased region" description="Basic and acidic residues" evidence="1">
    <location>
        <begin position="531"/>
        <end position="571"/>
    </location>
</feature>
<sequence>MEKLKNILAPGHDHDDEVLYGSGRNKLHKSPPRDSTHEPVDANDANEPTSRDNDRTQHLDDSTTNKSHTNDIDFAAGENNWARKENETPKRSRGALVVPPQSSEDTSVASIKSGIAGHPQARRGQGTGMEVPERDSSKQATNAEPTTPTTGQTRERGDSGTSSEPVTYTARSFPLRGSPLGSTHAQPNPETSPLRQQPEPKDDIHDGRAALAGAAGAATAGSNASEPGSEGFTSKPNPETEPLEEKPVPTDDVQGGRAALANAANPAPLSSGQGYFHEDLPKESTGSPTGDQGSGEAAAAAASGSAVVGAGIATSSAQQDKPDEQVPSQPTENNAQERTTQDAPIKPAEPKRMDSSALSHIPGAFPATPDERPREPDFPEEAAPAGPKPEASAQEPGEIPSRSVGATQGGSDDAADAEGHSGAKAAAAAGGMAAAGAGAGMAMRDSDAHGKRSESLGGGPYSSKAIDPRVDSSGNAAAVNEAPGSQDSATPERAHGHARSDSVQDPKSPQRSSGDEDATAEGAAELSGYDGEDKKLEKERAKQQKKAEKQAKKEEKKQEKEEKKQEKEEKSRKKGSVLGTILHRKKHSTAGEEMTAGAKEESREPTNETREEGKVQTAQPGETAEETPTPATAPSPERNDTTGMTSGYPQTEASPEPQAGPETEENNESSPGRKKHGLLGSLLHRNKDKHAKDAQPEENAAYGQGPESGDMAAADGTTAGEGYEEHSRESGSHDRHRLHKEPRGEYVS</sequence>
<feature type="compositionally biased region" description="Polar residues" evidence="1">
    <location>
        <begin position="159"/>
        <end position="170"/>
    </location>
</feature>
<feature type="compositionally biased region" description="Polar residues" evidence="1">
    <location>
        <begin position="641"/>
        <end position="653"/>
    </location>
</feature>
<feature type="compositionally biased region" description="Basic and acidic residues" evidence="1">
    <location>
        <begin position="31"/>
        <end position="40"/>
    </location>
</feature>
<evidence type="ECO:0000256" key="1">
    <source>
        <dbReference type="SAM" id="MobiDB-lite"/>
    </source>
</evidence>
<feature type="compositionally biased region" description="Basic and acidic residues" evidence="1">
    <location>
        <begin position="723"/>
        <end position="733"/>
    </location>
</feature>
<feature type="compositionally biased region" description="Low complexity" evidence="1">
    <location>
        <begin position="294"/>
        <end position="317"/>
    </location>
</feature>
<feature type="compositionally biased region" description="Low complexity" evidence="1">
    <location>
        <begin position="420"/>
        <end position="443"/>
    </location>
</feature>
<keyword evidence="3" id="KW-1185">Reference proteome</keyword>
<feature type="region of interest" description="Disordered" evidence="1">
    <location>
        <begin position="1"/>
        <end position="748"/>
    </location>
</feature>
<feature type="compositionally biased region" description="Polar residues" evidence="1">
    <location>
        <begin position="138"/>
        <end position="152"/>
    </location>
</feature>
<feature type="compositionally biased region" description="Basic and acidic residues" evidence="1">
    <location>
        <begin position="81"/>
        <end position="90"/>
    </location>
</feature>
<feature type="compositionally biased region" description="Polar residues" evidence="1">
    <location>
        <begin position="180"/>
        <end position="195"/>
    </location>
</feature>
<organism evidence="2 3">
    <name type="scientific">Lineolata rhizophorae</name>
    <dbReference type="NCBI Taxonomy" id="578093"/>
    <lineage>
        <taxon>Eukaryota</taxon>
        <taxon>Fungi</taxon>
        <taxon>Dikarya</taxon>
        <taxon>Ascomycota</taxon>
        <taxon>Pezizomycotina</taxon>
        <taxon>Dothideomycetes</taxon>
        <taxon>Dothideomycetes incertae sedis</taxon>
        <taxon>Lineolatales</taxon>
        <taxon>Lineolataceae</taxon>
        <taxon>Lineolata</taxon>
    </lineage>
</organism>
<reference evidence="2" key="1">
    <citation type="journal article" date="2020" name="Stud. Mycol.">
        <title>101 Dothideomycetes genomes: a test case for predicting lifestyles and emergence of pathogens.</title>
        <authorList>
            <person name="Haridas S."/>
            <person name="Albert R."/>
            <person name="Binder M."/>
            <person name="Bloem J."/>
            <person name="Labutti K."/>
            <person name="Salamov A."/>
            <person name="Andreopoulos B."/>
            <person name="Baker S."/>
            <person name="Barry K."/>
            <person name="Bills G."/>
            <person name="Bluhm B."/>
            <person name="Cannon C."/>
            <person name="Castanera R."/>
            <person name="Culley D."/>
            <person name="Daum C."/>
            <person name="Ezra D."/>
            <person name="Gonzalez J."/>
            <person name="Henrissat B."/>
            <person name="Kuo A."/>
            <person name="Liang C."/>
            <person name="Lipzen A."/>
            <person name="Lutzoni F."/>
            <person name="Magnuson J."/>
            <person name="Mondo S."/>
            <person name="Nolan M."/>
            <person name="Ohm R."/>
            <person name="Pangilinan J."/>
            <person name="Park H.-J."/>
            <person name="Ramirez L."/>
            <person name="Alfaro M."/>
            <person name="Sun H."/>
            <person name="Tritt A."/>
            <person name="Yoshinaga Y."/>
            <person name="Zwiers L.-H."/>
            <person name="Turgeon B."/>
            <person name="Goodwin S."/>
            <person name="Spatafora J."/>
            <person name="Crous P."/>
            <person name="Grigoriev I."/>
        </authorList>
    </citation>
    <scope>NUCLEOTIDE SEQUENCE</scope>
    <source>
        <strain evidence="2">ATCC 16933</strain>
    </source>
</reference>
<feature type="compositionally biased region" description="Basic and acidic residues" evidence="1">
    <location>
        <begin position="1"/>
        <end position="17"/>
    </location>
</feature>
<feature type="compositionally biased region" description="Polar residues" evidence="1">
    <location>
        <begin position="326"/>
        <end position="342"/>
    </location>
</feature>
<feature type="compositionally biased region" description="Low complexity" evidence="1">
    <location>
        <begin position="381"/>
        <end position="391"/>
    </location>
</feature>
<feature type="compositionally biased region" description="Polar residues" evidence="1">
    <location>
        <begin position="100"/>
        <end position="110"/>
    </location>
</feature>
<dbReference type="EMBL" id="MU001670">
    <property type="protein sequence ID" value="KAF2461780.1"/>
    <property type="molecule type" value="Genomic_DNA"/>
</dbReference>
<feature type="compositionally biased region" description="Basic and acidic residues" evidence="1">
    <location>
        <begin position="490"/>
        <end position="504"/>
    </location>
</feature>
<feature type="compositionally biased region" description="Low complexity" evidence="1">
    <location>
        <begin position="617"/>
        <end position="636"/>
    </location>
</feature>
<proteinExistence type="predicted"/>
<gene>
    <name evidence="2" type="ORF">BDY21DRAFT_367976</name>
</gene>
<name>A0A6A6PD37_9PEZI</name>
<feature type="compositionally biased region" description="Low complexity" evidence="1">
    <location>
        <begin position="258"/>
        <end position="271"/>
    </location>
</feature>
<feature type="compositionally biased region" description="Basic and acidic residues" evidence="1">
    <location>
        <begin position="49"/>
        <end position="71"/>
    </location>
</feature>
<evidence type="ECO:0000313" key="3">
    <source>
        <dbReference type="Proteomes" id="UP000799766"/>
    </source>
</evidence>
<protein>
    <submittedName>
        <fullName evidence="2">Uncharacterized protein</fullName>
    </submittedName>
</protein>
<dbReference type="Proteomes" id="UP000799766">
    <property type="component" value="Unassembled WGS sequence"/>
</dbReference>
<feature type="compositionally biased region" description="Basic and acidic residues" evidence="1">
    <location>
        <begin position="444"/>
        <end position="454"/>
    </location>
</feature>
<accession>A0A6A6PD37</accession>
<feature type="compositionally biased region" description="Low complexity" evidence="1">
    <location>
        <begin position="709"/>
        <end position="721"/>
    </location>
</feature>
<feature type="compositionally biased region" description="Low complexity" evidence="1">
    <location>
        <begin position="209"/>
        <end position="224"/>
    </location>
</feature>